<sequence>MKQYRMASVTNPNIIKQPLKTLEMPLYKFSEEVLPHHQRILEQHKAYVYKLVANNNSELLIKEVKEKKRSIKQLRDLLYELDTLRTQVEDNDLDAFDNKTMSLRGSILKLIKTYQDLEKTANELVATNQPETSLADERRNPFEGASHIQIQANLDELKFMEAEARLNSVEQIQQKSEDLQQIHRDLHKMVKDQGEQVDEVESNIQLSDENVQSGFRNIIKANKFNAVAYPATGAFVGTLLGGPIGLLAGLKVGGMAAIGCAFAGYAGGRFLKKQKDDEINESEHVINNENNENHHTVSENEKKDI</sequence>
<name>A0A9N9MUS5_9CUCU</name>
<dbReference type="PANTHER" id="PTHR19957:SF139">
    <property type="entry name" value="SYNTAXIN-17"/>
    <property type="match status" value="1"/>
</dbReference>
<dbReference type="InterPro" id="IPR059001">
    <property type="entry name" value="STX17_N"/>
</dbReference>
<protein>
    <recommendedName>
        <fullName evidence="4">t-SNARE coiled-coil homology domain-containing protein</fullName>
    </recommendedName>
</protein>
<evidence type="ECO:0000256" key="3">
    <source>
        <dbReference type="SAM" id="Phobius"/>
    </source>
</evidence>
<dbReference type="Proteomes" id="UP001152799">
    <property type="component" value="Chromosome 6"/>
</dbReference>
<gene>
    <name evidence="5" type="ORF">CEUTPL_LOCUS10851</name>
</gene>
<feature type="transmembrane region" description="Helical" evidence="3">
    <location>
        <begin position="252"/>
        <end position="271"/>
    </location>
</feature>
<dbReference type="GO" id="GO:0006886">
    <property type="term" value="P:intracellular protein transport"/>
    <property type="evidence" value="ECO:0007669"/>
    <property type="project" value="TreeGrafter"/>
</dbReference>
<organism evidence="5 6">
    <name type="scientific">Ceutorhynchus assimilis</name>
    <name type="common">cabbage seed weevil</name>
    <dbReference type="NCBI Taxonomy" id="467358"/>
    <lineage>
        <taxon>Eukaryota</taxon>
        <taxon>Metazoa</taxon>
        <taxon>Ecdysozoa</taxon>
        <taxon>Arthropoda</taxon>
        <taxon>Hexapoda</taxon>
        <taxon>Insecta</taxon>
        <taxon>Pterygota</taxon>
        <taxon>Neoptera</taxon>
        <taxon>Endopterygota</taxon>
        <taxon>Coleoptera</taxon>
        <taxon>Polyphaga</taxon>
        <taxon>Cucujiformia</taxon>
        <taxon>Curculionidae</taxon>
        <taxon>Ceutorhynchinae</taxon>
        <taxon>Ceutorhynchus</taxon>
    </lineage>
</organism>
<evidence type="ECO:0000313" key="6">
    <source>
        <dbReference type="Proteomes" id="UP001152799"/>
    </source>
</evidence>
<keyword evidence="3" id="KW-0472">Membrane</keyword>
<dbReference type="Gene3D" id="1.20.5.110">
    <property type="match status" value="1"/>
</dbReference>
<evidence type="ECO:0000313" key="5">
    <source>
        <dbReference type="EMBL" id="CAG9770397.1"/>
    </source>
</evidence>
<comment type="similarity">
    <text evidence="1">Belongs to the syntaxin family.</text>
</comment>
<dbReference type="InterPro" id="IPR000727">
    <property type="entry name" value="T_SNARE_dom"/>
</dbReference>
<keyword evidence="6" id="KW-1185">Reference proteome</keyword>
<dbReference type="GO" id="GO:0006887">
    <property type="term" value="P:exocytosis"/>
    <property type="evidence" value="ECO:0007669"/>
    <property type="project" value="TreeGrafter"/>
</dbReference>
<dbReference type="GO" id="GO:0005484">
    <property type="term" value="F:SNAP receptor activity"/>
    <property type="evidence" value="ECO:0007669"/>
    <property type="project" value="TreeGrafter"/>
</dbReference>
<dbReference type="SMART" id="SM00397">
    <property type="entry name" value="t_SNARE"/>
    <property type="match status" value="1"/>
</dbReference>
<keyword evidence="3" id="KW-0812">Transmembrane</keyword>
<dbReference type="GO" id="GO:0048278">
    <property type="term" value="P:vesicle docking"/>
    <property type="evidence" value="ECO:0007669"/>
    <property type="project" value="TreeGrafter"/>
</dbReference>
<dbReference type="GO" id="GO:0012505">
    <property type="term" value="C:endomembrane system"/>
    <property type="evidence" value="ECO:0007669"/>
    <property type="project" value="TreeGrafter"/>
</dbReference>
<accession>A0A9N9MUS5</accession>
<keyword evidence="3" id="KW-1133">Transmembrane helix</keyword>
<feature type="region of interest" description="Disordered" evidence="2">
    <location>
        <begin position="285"/>
        <end position="305"/>
    </location>
</feature>
<dbReference type="EMBL" id="OU892282">
    <property type="protein sequence ID" value="CAG9770397.1"/>
    <property type="molecule type" value="Genomic_DNA"/>
</dbReference>
<evidence type="ECO:0000256" key="1">
    <source>
        <dbReference type="ARBA" id="ARBA00009063"/>
    </source>
</evidence>
<dbReference type="AlphaFoldDB" id="A0A9N9MUS5"/>
<feature type="domain" description="T-SNARE coiled-coil homology" evidence="4">
    <location>
        <begin position="159"/>
        <end position="221"/>
    </location>
</feature>
<dbReference type="PROSITE" id="PS50192">
    <property type="entry name" value="T_SNARE"/>
    <property type="match status" value="1"/>
</dbReference>
<dbReference type="OrthoDB" id="10035606at2759"/>
<dbReference type="GO" id="GO:0006906">
    <property type="term" value="P:vesicle fusion"/>
    <property type="evidence" value="ECO:0007669"/>
    <property type="project" value="TreeGrafter"/>
</dbReference>
<dbReference type="GO" id="GO:0005886">
    <property type="term" value="C:plasma membrane"/>
    <property type="evidence" value="ECO:0007669"/>
    <property type="project" value="TreeGrafter"/>
</dbReference>
<dbReference type="PANTHER" id="PTHR19957">
    <property type="entry name" value="SYNTAXIN"/>
    <property type="match status" value="1"/>
</dbReference>
<dbReference type="InterPro" id="IPR045242">
    <property type="entry name" value="Syntaxin"/>
</dbReference>
<dbReference type="GO" id="GO:0031201">
    <property type="term" value="C:SNARE complex"/>
    <property type="evidence" value="ECO:0007669"/>
    <property type="project" value="TreeGrafter"/>
</dbReference>
<dbReference type="Pfam" id="PF26585">
    <property type="entry name" value="STX17_N"/>
    <property type="match status" value="1"/>
</dbReference>
<evidence type="ECO:0000256" key="2">
    <source>
        <dbReference type="SAM" id="MobiDB-lite"/>
    </source>
</evidence>
<evidence type="ECO:0000259" key="4">
    <source>
        <dbReference type="PROSITE" id="PS50192"/>
    </source>
</evidence>
<dbReference type="GO" id="GO:0000421">
    <property type="term" value="C:autophagosome membrane"/>
    <property type="evidence" value="ECO:0007669"/>
    <property type="project" value="TreeGrafter"/>
</dbReference>
<dbReference type="SUPFAM" id="SSF47661">
    <property type="entry name" value="t-snare proteins"/>
    <property type="match status" value="1"/>
</dbReference>
<proteinExistence type="inferred from homology"/>
<dbReference type="InterPro" id="IPR010989">
    <property type="entry name" value="SNARE"/>
</dbReference>
<reference evidence="5" key="1">
    <citation type="submission" date="2022-01" db="EMBL/GenBank/DDBJ databases">
        <authorList>
            <person name="King R."/>
        </authorList>
    </citation>
    <scope>NUCLEOTIDE SEQUENCE</scope>
</reference>
<feature type="transmembrane region" description="Helical" evidence="3">
    <location>
        <begin position="226"/>
        <end position="246"/>
    </location>
</feature>
<dbReference type="GO" id="GO:0000149">
    <property type="term" value="F:SNARE binding"/>
    <property type="evidence" value="ECO:0007669"/>
    <property type="project" value="TreeGrafter"/>
</dbReference>